<keyword evidence="1" id="KW-0472">Membrane</keyword>
<dbReference type="STRING" id="486698.AWC22_20860"/>
<keyword evidence="1" id="KW-0812">Transmembrane</keyword>
<proteinExistence type="predicted"/>
<evidence type="ECO:0000313" key="3">
    <source>
        <dbReference type="Proteomes" id="UP000193087"/>
    </source>
</evidence>
<organism evidence="2 3">
    <name type="scientific">Mycobacterium riyadhense</name>
    <dbReference type="NCBI Taxonomy" id="486698"/>
    <lineage>
        <taxon>Bacteria</taxon>
        <taxon>Bacillati</taxon>
        <taxon>Actinomycetota</taxon>
        <taxon>Actinomycetes</taxon>
        <taxon>Mycobacteriales</taxon>
        <taxon>Mycobacteriaceae</taxon>
        <taxon>Mycobacterium</taxon>
    </lineage>
</organism>
<evidence type="ECO:0008006" key="4">
    <source>
        <dbReference type="Google" id="ProtNLM"/>
    </source>
</evidence>
<dbReference type="RefSeq" id="WP_085250903.1">
    <property type="nucleotide sequence ID" value="NZ_CAJMWJ010000001.1"/>
</dbReference>
<keyword evidence="1" id="KW-1133">Transmembrane helix</keyword>
<dbReference type="Proteomes" id="UP000193087">
    <property type="component" value="Unassembled WGS sequence"/>
</dbReference>
<feature type="transmembrane region" description="Helical" evidence="1">
    <location>
        <begin position="34"/>
        <end position="54"/>
    </location>
</feature>
<dbReference type="GeneID" id="93494775"/>
<accession>A0A1X2CNK1</accession>
<comment type="caution">
    <text evidence="2">The sequence shown here is derived from an EMBL/GenBank/DDBJ whole genome shotgun (WGS) entry which is preliminary data.</text>
</comment>
<name>A0A1X2CNK1_9MYCO</name>
<evidence type="ECO:0000256" key="1">
    <source>
        <dbReference type="SAM" id="Phobius"/>
    </source>
</evidence>
<sequence>MKTKVVVVSIGGMVGLLLLVHYFALSRSGMPSGWMLYLGLPITAAGVLSALRLIELGEGWGPTTGAGSSSISERLRDLETLHGSGAISDTEYAARRLHIISEG</sequence>
<protein>
    <recommendedName>
        <fullName evidence="4">SHOCT domain-containing protein</fullName>
    </recommendedName>
</protein>
<gene>
    <name evidence="2" type="ORF">AWC22_20860</name>
</gene>
<dbReference type="EMBL" id="LQPQ01000092">
    <property type="protein sequence ID" value="ORW77373.1"/>
    <property type="molecule type" value="Genomic_DNA"/>
</dbReference>
<dbReference type="OrthoDB" id="4742756at2"/>
<keyword evidence="3" id="KW-1185">Reference proteome</keyword>
<evidence type="ECO:0000313" key="2">
    <source>
        <dbReference type="EMBL" id="ORW77373.1"/>
    </source>
</evidence>
<dbReference type="AlphaFoldDB" id="A0A1X2CNK1"/>
<feature type="transmembrane region" description="Helical" evidence="1">
    <location>
        <begin position="6"/>
        <end position="25"/>
    </location>
</feature>
<reference evidence="2 3" key="1">
    <citation type="submission" date="2016-01" db="EMBL/GenBank/DDBJ databases">
        <title>The new phylogeny of the genus Mycobacterium.</title>
        <authorList>
            <person name="Tarcisio F."/>
            <person name="Conor M."/>
            <person name="Antonella G."/>
            <person name="Elisabetta G."/>
            <person name="Giulia F.S."/>
            <person name="Sara T."/>
            <person name="Anna F."/>
            <person name="Clotilde B."/>
            <person name="Roberto B."/>
            <person name="Veronica D.S."/>
            <person name="Fabio R."/>
            <person name="Monica P."/>
            <person name="Olivier J."/>
            <person name="Enrico T."/>
            <person name="Nicola S."/>
        </authorList>
    </citation>
    <scope>NUCLEOTIDE SEQUENCE [LARGE SCALE GENOMIC DNA]</scope>
    <source>
        <strain evidence="2 3">DSM 45176</strain>
    </source>
</reference>